<keyword evidence="3" id="KW-0067">ATP-binding</keyword>
<accession>A0A5P3ARC7</accession>
<proteinExistence type="predicted"/>
<dbReference type="InterPro" id="IPR027417">
    <property type="entry name" value="P-loop_NTPase"/>
</dbReference>
<dbReference type="InterPro" id="IPR050742">
    <property type="entry name" value="Helicase_Restrict-Modif_Enz"/>
</dbReference>
<dbReference type="SUPFAM" id="SSF52540">
    <property type="entry name" value="P-loop containing nucleoside triphosphate hydrolases"/>
    <property type="match status" value="1"/>
</dbReference>
<dbReference type="InterPro" id="IPR014001">
    <property type="entry name" value="Helicase_ATP-bd"/>
</dbReference>
<dbReference type="GO" id="GO:0005829">
    <property type="term" value="C:cytosol"/>
    <property type="evidence" value="ECO:0007669"/>
    <property type="project" value="TreeGrafter"/>
</dbReference>
<dbReference type="PROSITE" id="PS51194">
    <property type="entry name" value="HELICASE_CTER"/>
    <property type="match status" value="1"/>
</dbReference>
<dbReference type="SMART" id="SM00490">
    <property type="entry name" value="HELICc"/>
    <property type="match status" value="1"/>
</dbReference>
<sequence length="558" mass="63997">MIDYNEFCQNDITLRDYQQLAKEDIFDKWNLFDNILYQMPTGTGKTRLFTSIIRDINIWGLRHNINFRILIIAHRSELIEQSSRSLDKYRIKHGVLAGTMKDKRDLTQAIQVASIQTITHPANQCLIEDLKFDFIIIDEAHHAVASSYQKLWEFCPDAKKLGVTATPWRMNNSGFAQIFDAYIPSMSIKEFIQKGWLATYQYYSIPISSELLKSIDSIREFDIEGDYKNSALAEVCDTLKIRAQLYDSYAKNALGKKGIIYSISREHSEHICSQYQSHGVLIENIDSKTPAKVREAVINAFKNGEIDIIVNVDIFSEGFDCPDIEFIQLARPTKSLVKYIQQVGRGLRKNGDKRCIILDNVGMYSRFGLPDEVRNWESYFYGESREYSSSKRYSRNNGNIREYVETDLSEGDDEMILIQDLEMPQTVELDVKDSSSDTPIIQIKDISTQENNKTHHFAIRSKSFSSGKYFIEENENGFFIVNARNQNKMLLTTMKTMRGGVIIVTTESSKKAFTIIKTLSATTSRFSMNCIVGTLHKEGLLLKFTAFDKSEINKTITV</sequence>
<dbReference type="GO" id="GO:0016787">
    <property type="term" value="F:hydrolase activity"/>
    <property type="evidence" value="ECO:0007669"/>
    <property type="project" value="UniProtKB-KW"/>
</dbReference>
<feature type="domain" description="Helicase ATP-binding" evidence="1">
    <location>
        <begin position="26"/>
        <end position="185"/>
    </location>
</feature>
<dbReference type="EMBL" id="CP043529">
    <property type="protein sequence ID" value="QEW36267.1"/>
    <property type="molecule type" value="Genomic_DNA"/>
</dbReference>
<name>A0A5P3ARC7_PHOVU</name>
<dbReference type="RefSeq" id="WP_005851810.1">
    <property type="nucleotide sequence ID" value="NZ_CACRTA010000042.1"/>
</dbReference>
<evidence type="ECO:0000313" key="3">
    <source>
        <dbReference type="EMBL" id="QEW36267.1"/>
    </source>
</evidence>
<dbReference type="Gene3D" id="3.40.50.300">
    <property type="entry name" value="P-loop containing nucleotide triphosphate hydrolases"/>
    <property type="match status" value="2"/>
</dbReference>
<dbReference type="EC" id="3.6.4.12" evidence="3"/>
<organism evidence="3 4">
    <name type="scientific">Phocaeicola vulgatus</name>
    <name type="common">Bacteroides vulgatus</name>
    <dbReference type="NCBI Taxonomy" id="821"/>
    <lineage>
        <taxon>Bacteria</taxon>
        <taxon>Pseudomonadati</taxon>
        <taxon>Bacteroidota</taxon>
        <taxon>Bacteroidia</taxon>
        <taxon>Bacteroidales</taxon>
        <taxon>Bacteroidaceae</taxon>
        <taxon>Phocaeicola</taxon>
    </lineage>
</organism>
<dbReference type="Pfam" id="PF04851">
    <property type="entry name" value="ResIII"/>
    <property type="match status" value="1"/>
</dbReference>
<dbReference type="GO" id="GO:0005524">
    <property type="term" value="F:ATP binding"/>
    <property type="evidence" value="ECO:0007669"/>
    <property type="project" value="InterPro"/>
</dbReference>
<keyword evidence="3" id="KW-0378">Hydrolase</keyword>
<dbReference type="AlphaFoldDB" id="A0A5P3ARC7"/>
<dbReference type="Proteomes" id="UP000326091">
    <property type="component" value="Chromosome"/>
</dbReference>
<keyword evidence="3" id="KW-0547">Nucleotide-binding</keyword>
<dbReference type="Pfam" id="PF00271">
    <property type="entry name" value="Helicase_C"/>
    <property type="match status" value="1"/>
</dbReference>
<dbReference type="GO" id="GO:0003678">
    <property type="term" value="F:DNA helicase activity"/>
    <property type="evidence" value="ECO:0007669"/>
    <property type="project" value="UniProtKB-EC"/>
</dbReference>
<dbReference type="InterPro" id="IPR006935">
    <property type="entry name" value="Helicase/UvrB_N"/>
</dbReference>
<evidence type="ECO:0000259" key="1">
    <source>
        <dbReference type="PROSITE" id="PS51192"/>
    </source>
</evidence>
<evidence type="ECO:0000313" key="4">
    <source>
        <dbReference type="Proteomes" id="UP000326091"/>
    </source>
</evidence>
<gene>
    <name evidence="3" type="primary">radD_1</name>
    <name evidence="3" type="ORF">VIC01_01798</name>
</gene>
<dbReference type="PANTHER" id="PTHR47396:SF1">
    <property type="entry name" value="ATP-DEPENDENT HELICASE IRC3-RELATED"/>
    <property type="match status" value="1"/>
</dbReference>
<feature type="domain" description="Helicase C-terminal" evidence="2">
    <location>
        <begin position="244"/>
        <end position="409"/>
    </location>
</feature>
<reference evidence="3 4" key="1">
    <citation type="submission" date="2019-09" db="EMBL/GenBank/DDBJ databases">
        <title>Commensal-derived Metabolites Govern Vibrio cholerae Pathogenesis in Host.</title>
        <authorList>
            <person name="Yoon S.S."/>
            <person name="Yoon M.Y."/>
        </authorList>
    </citation>
    <scope>NUCLEOTIDE SEQUENCE [LARGE SCALE GENOMIC DNA]</scope>
    <source>
        <strain evidence="3 4">VIC01</strain>
    </source>
</reference>
<keyword evidence="3" id="KW-0347">Helicase</keyword>
<dbReference type="PROSITE" id="PS51192">
    <property type="entry name" value="HELICASE_ATP_BIND_1"/>
    <property type="match status" value="1"/>
</dbReference>
<dbReference type="SMART" id="SM00487">
    <property type="entry name" value="DEXDc"/>
    <property type="match status" value="1"/>
</dbReference>
<evidence type="ECO:0000259" key="2">
    <source>
        <dbReference type="PROSITE" id="PS51194"/>
    </source>
</evidence>
<dbReference type="GO" id="GO:0003677">
    <property type="term" value="F:DNA binding"/>
    <property type="evidence" value="ECO:0007669"/>
    <property type="project" value="InterPro"/>
</dbReference>
<protein>
    <submittedName>
        <fullName evidence="3">DNA repair helicase RadD</fullName>
        <ecNumber evidence="3">3.6.4.12</ecNumber>
    </submittedName>
</protein>
<dbReference type="PANTHER" id="PTHR47396">
    <property type="entry name" value="TYPE I RESTRICTION ENZYME ECOKI R PROTEIN"/>
    <property type="match status" value="1"/>
</dbReference>
<dbReference type="InterPro" id="IPR001650">
    <property type="entry name" value="Helicase_C-like"/>
</dbReference>